<evidence type="ECO:0000313" key="3">
    <source>
        <dbReference type="EMBL" id="KAK2990464.1"/>
    </source>
</evidence>
<dbReference type="AlphaFoldDB" id="A0AA88UME5"/>
<dbReference type="InterPro" id="IPR058192">
    <property type="entry name" value="WHD_ROQ1-like"/>
</dbReference>
<evidence type="ECO:0000256" key="1">
    <source>
        <dbReference type="ARBA" id="ARBA00022737"/>
    </source>
</evidence>
<keyword evidence="4" id="KW-1185">Reference proteome</keyword>
<reference evidence="3" key="1">
    <citation type="submission" date="2022-12" db="EMBL/GenBank/DDBJ databases">
        <title>Draft genome assemblies for two species of Escallonia (Escalloniales).</title>
        <authorList>
            <person name="Chanderbali A."/>
            <person name="Dervinis C."/>
            <person name="Anghel I."/>
            <person name="Soltis D."/>
            <person name="Soltis P."/>
            <person name="Zapata F."/>
        </authorList>
    </citation>
    <scope>NUCLEOTIDE SEQUENCE</scope>
    <source>
        <strain evidence="3">UCBG92.1500</strain>
        <tissue evidence="3">Leaf</tissue>
    </source>
</reference>
<gene>
    <name evidence="3" type="ORF">RJ640_006262</name>
</gene>
<evidence type="ECO:0000313" key="4">
    <source>
        <dbReference type="Proteomes" id="UP001187471"/>
    </source>
</evidence>
<protein>
    <recommendedName>
        <fullName evidence="2">Disease resistance protein Roq1-like winged-helix domain-containing protein</fullName>
    </recommendedName>
</protein>
<dbReference type="PANTHER" id="PTHR11017">
    <property type="entry name" value="LEUCINE-RICH REPEAT-CONTAINING PROTEIN"/>
    <property type="match status" value="1"/>
</dbReference>
<dbReference type="GO" id="GO:0006952">
    <property type="term" value="P:defense response"/>
    <property type="evidence" value="ECO:0007669"/>
    <property type="project" value="InterPro"/>
</dbReference>
<dbReference type="Pfam" id="PF23282">
    <property type="entry name" value="WHD_ROQ1"/>
    <property type="match status" value="1"/>
</dbReference>
<feature type="domain" description="Disease resistance protein Roq1-like winged-helix" evidence="2">
    <location>
        <begin position="103"/>
        <end position="148"/>
    </location>
</feature>
<dbReference type="EMBL" id="JAVXUO010000643">
    <property type="protein sequence ID" value="KAK2990464.1"/>
    <property type="molecule type" value="Genomic_DNA"/>
</dbReference>
<accession>A0AA88UME5</accession>
<evidence type="ECO:0000259" key="2">
    <source>
        <dbReference type="Pfam" id="PF23282"/>
    </source>
</evidence>
<proteinExistence type="predicted"/>
<keyword evidence="1" id="KW-0677">Repeat</keyword>
<dbReference type="Gene3D" id="3.40.50.300">
    <property type="entry name" value="P-loop containing nucleotide triphosphate hydrolases"/>
    <property type="match status" value="1"/>
</dbReference>
<name>A0AA88UME5_9ASTE</name>
<dbReference type="InterPro" id="IPR044974">
    <property type="entry name" value="Disease_R_plants"/>
</dbReference>
<organism evidence="3 4">
    <name type="scientific">Escallonia rubra</name>
    <dbReference type="NCBI Taxonomy" id="112253"/>
    <lineage>
        <taxon>Eukaryota</taxon>
        <taxon>Viridiplantae</taxon>
        <taxon>Streptophyta</taxon>
        <taxon>Embryophyta</taxon>
        <taxon>Tracheophyta</taxon>
        <taxon>Spermatophyta</taxon>
        <taxon>Magnoliopsida</taxon>
        <taxon>eudicotyledons</taxon>
        <taxon>Gunneridae</taxon>
        <taxon>Pentapetalae</taxon>
        <taxon>asterids</taxon>
        <taxon>campanulids</taxon>
        <taxon>Escalloniales</taxon>
        <taxon>Escalloniaceae</taxon>
        <taxon>Escallonia</taxon>
    </lineage>
</organism>
<comment type="caution">
    <text evidence="3">The sequence shown here is derived from an EMBL/GenBank/DDBJ whole genome shotgun (WGS) entry which is preliminary data.</text>
</comment>
<sequence>MEVLSKWDHPVPNVKEDLVAIDSRVDKVKALLELGTDDVRFIGIWGMGGIVRERSKKYSLENVQEIMISRIRRRKDVEANKYSKRRYYRKLRVSFDHGLKPVEQEIFLDIACFLKGEKVDYTKQVLDSFGFYTGTGIPILVEKSLIIIS</sequence>
<dbReference type="PANTHER" id="PTHR11017:SF573">
    <property type="entry name" value="ADP-RIBOSYL CYCLASE_CYCLIC ADP-RIBOSE HYDROLASE"/>
    <property type="match status" value="1"/>
</dbReference>
<dbReference type="Proteomes" id="UP001187471">
    <property type="component" value="Unassembled WGS sequence"/>
</dbReference>
<dbReference type="InterPro" id="IPR027417">
    <property type="entry name" value="P-loop_NTPase"/>
</dbReference>